<reference evidence="2" key="1">
    <citation type="journal article" date="2020" name="Stud. Mycol.">
        <title>101 Dothideomycetes genomes: a test case for predicting lifestyles and emergence of pathogens.</title>
        <authorList>
            <person name="Haridas S."/>
            <person name="Albert R."/>
            <person name="Binder M."/>
            <person name="Bloem J."/>
            <person name="Labutti K."/>
            <person name="Salamov A."/>
            <person name="Andreopoulos B."/>
            <person name="Baker S."/>
            <person name="Barry K."/>
            <person name="Bills G."/>
            <person name="Bluhm B."/>
            <person name="Cannon C."/>
            <person name="Castanera R."/>
            <person name="Culley D."/>
            <person name="Daum C."/>
            <person name="Ezra D."/>
            <person name="Gonzalez J."/>
            <person name="Henrissat B."/>
            <person name="Kuo A."/>
            <person name="Liang C."/>
            <person name="Lipzen A."/>
            <person name="Lutzoni F."/>
            <person name="Magnuson J."/>
            <person name="Mondo S."/>
            <person name="Nolan M."/>
            <person name="Ohm R."/>
            <person name="Pangilinan J."/>
            <person name="Park H.-J."/>
            <person name="Ramirez L."/>
            <person name="Alfaro M."/>
            <person name="Sun H."/>
            <person name="Tritt A."/>
            <person name="Yoshinaga Y."/>
            <person name="Zwiers L.-H."/>
            <person name="Turgeon B."/>
            <person name="Goodwin S."/>
            <person name="Spatafora J."/>
            <person name="Crous P."/>
            <person name="Grigoriev I."/>
        </authorList>
    </citation>
    <scope>NUCLEOTIDE SEQUENCE</scope>
    <source>
        <strain evidence="2">CBS 122368</strain>
    </source>
</reference>
<dbReference type="RefSeq" id="XP_033675876.1">
    <property type="nucleotide sequence ID" value="XM_033820536.1"/>
</dbReference>
<evidence type="ECO:0000313" key="2">
    <source>
        <dbReference type="EMBL" id="KAF2240872.1"/>
    </source>
</evidence>
<evidence type="ECO:0000256" key="1">
    <source>
        <dbReference type="SAM" id="MobiDB-lite"/>
    </source>
</evidence>
<sequence length="398" mass="45577">MAPSTPPDRDSSPELGSPSLLPQYNKKTGRPIRRSAGKIKMIADYVDSAIIEDDEPSEVPSEDEDEVAKPSRKRKRTPSPPPPPLDPIIYDEEPDEASDEEDVGNFHHNVEKPPTITLQFNVPLGFHGPLVVKLDRSLLQDNTEGTTQELQPRRTKRKLNKPTPVPQSQGTAAQEQKKTGFCDLPGELRNKVYRLAFVTSETLAFPDADNLCRSGQFLSTCKMVYGEGCSILYGENKFSFERNKNTRRPFWEKIPREIGYTDVRRFLKAIGPENLAYLRDIRLVFDDATQSSTSYLTHEERRFLNDEHLFDCLRILREAKLRKLTLRFDGRRTLHKTDVRFLGYLEQVKADEIVREKEKSTGWSAHPPGKLGYRVWEDLKESMTRKKKLYAEEKGAKA</sequence>
<feature type="compositionally biased region" description="Acidic residues" evidence="1">
    <location>
        <begin position="50"/>
        <end position="66"/>
    </location>
</feature>
<dbReference type="InterPro" id="IPR038883">
    <property type="entry name" value="AN11006-like"/>
</dbReference>
<dbReference type="Proteomes" id="UP000800094">
    <property type="component" value="Unassembled WGS sequence"/>
</dbReference>
<protein>
    <submittedName>
        <fullName evidence="2">Uncharacterized protein</fullName>
    </submittedName>
</protein>
<feature type="compositionally biased region" description="Acidic residues" evidence="1">
    <location>
        <begin position="89"/>
        <end position="103"/>
    </location>
</feature>
<feature type="compositionally biased region" description="Low complexity" evidence="1">
    <location>
        <begin position="13"/>
        <end position="22"/>
    </location>
</feature>
<evidence type="ECO:0000313" key="3">
    <source>
        <dbReference type="Proteomes" id="UP000800094"/>
    </source>
</evidence>
<proteinExistence type="predicted"/>
<gene>
    <name evidence="2" type="ORF">BU26DRAFT_201519</name>
</gene>
<feature type="region of interest" description="Disordered" evidence="1">
    <location>
        <begin position="1"/>
        <end position="37"/>
    </location>
</feature>
<feature type="region of interest" description="Disordered" evidence="1">
    <location>
        <begin position="50"/>
        <end position="103"/>
    </location>
</feature>
<dbReference type="PANTHER" id="PTHR42085:SF2">
    <property type="entry name" value="F-BOX DOMAIN-CONTAINING PROTEIN"/>
    <property type="match status" value="1"/>
</dbReference>
<keyword evidence="3" id="KW-1185">Reference proteome</keyword>
<dbReference type="AlphaFoldDB" id="A0A6A6HSU4"/>
<dbReference type="GeneID" id="54573866"/>
<feature type="region of interest" description="Disordered" evidence="1">
    <location>
        <begin position="142"/>
        <end position="177"/>
    </location>
</feature>
<accession>A0A6A6HSU4</accession>
<dbReference type="EMBL" id="ML987215">
    <property type="protein sequence ID" value="KAF2240872.1"/>
    <property type="molecule type" value="Genomic_DNA"/>
</dbReference>
<dbReference type="PANTHER" id="PTHR42085">
    <property type="entry name" value="F-BOX DOMAIN-CONTAINING PROTEIN"/>
    <property type="match status" value="1"/>
</dbReference>
<dbReference type="OrthoDB" id="5372935at2759"/>
<feature type="compositionally biased region" description="Basic residues" evidence="1">
    <location>
        <begin position="27"/>
        <end position="37"/>
    </location>
</feature>
<name>A0A6A6HSU4_9PLEO</name>
<organism evidence="2 3">
    <name type="scientific">Trematosphaeria pertusa</name>
    <dbReference type="NCBI Taxonomy" id="390896"/>
    <lineage>
        <taxon>Eukaryota</taxon>
        <taxon>Fungi</taxon>
        <taxon>Dikarya</taxon>
        <taxon>Ascomycota</taxon>
        <taxon>Pezizomycotina</taxon>
        <taxon>Dothideomycetes</taxon>
        <taxon>Pleosporomycetidae</taxon>
        <taxon>Pleosporales</taxon>
        <taxon>Massarineae</taxon>
        <taxon>Trematosphaeriaceae</taxon>
        <taxon>Trematosphaeria</taxon>
    </lineage>
</organism>